<feature type="compositionally biased region" description="Basic and acidic residues" evidence="2">
    <location>
        <begin position="265"/>
        <end position="276"/>
    </location>
</feature>
<dbReference type="AlphaFoldDB" id="A0A1Y1HR05"/>
<feature type="region of interest" description="Disordered" evidence="2">
    <location>
        <begin position="265"/>
        <end position="297"/>
    </location>
</feature>
<feature type="region of interest" description="Disordered" evidence="2">
    <location>
        <begin position="609"/>
        <end position="642"/>
    </location>
</feature>
<feature type="region of interest" description="Disordered" evidence="2">
    <location>
        <begin position="415"/>
        <end position="438"/>
    </location>
</feature>
<keyword evidence="5" id="KW-1185">Reference proteome</keyword>
<evidence type="ECO:0000259" key="3">
    <source>
        <dbReference type="PROSITE" id="PS50089"/>
    </source>
</evidence>
<dbReference type="InterPro" id="IPR013083">
    <property type="entry name" value="Znf_RING/FYVE/PHD"/>
</dbReference>
<dbReference type="Gene3D" id="3.30.40.10">
    <property type="entry name" value="Zinc/RING finger domain, C3HC4 (zinc finger)"/>
    <property type="match status" value="1"/>
</dbReference>
<dbReference type="InterPro" id="IPR001841">
    <property type="entry name" value="Znf_RING"/>
</dbReference>
<dbReference type="SUPFAM" id="SSF57850">
    <property type="entry name" value="RING/U-box"/>
    <property type="match status" value="1"/>
</dbReference>
<feature type="compositionally biased region" description="Gly residues" evidence="2">
    <location>
        <begin position="277"/>
        <end position="291"/>
    </location>
</feature>
<proteinExistence type="predicted"/>
<feature type="domain" description="RING-type" evidence="3">
    <location>
        <begin position="149"/>
        <end position="213"/>
    </location>
</feature>
<gene>
    <name evidence="4" type="ORF">KFL_000100240</name>
</gene>
<dbReference type="GO" id="GO:0008270">
    <property type="term" value="F:zinc ion binding"/>
    <property type="evidence" value="ECO:0007669"/>
    <property type="project" value="UniProtKB-KW"/>
</dbReference>
<dbReference type="EMBL" id="DF236959">
    <property type="protein sequence ID" value="GAQ78258.1"/>
    <property type="molecule type" value="Genomic_DNA"/>
</dbReference>
<feature type="compositionally biased region" description="Basic and acidic residues" evidence="2">
    <location>
        <begin position="380"/>
        <end position="392"/>
    </location>
</feature>
<keyword evidence="1" id="KW-0479">Metal-binding</keyword>
<sequence length="742" mass="78769">MSDLESARDEELVSTLAEQESRLANAHRIAREAIDLCELFVNRLTDMASAQLARGKAFGPSDGHFRRSGGVATLSGEEEGESSEAELSQGIQWEEAVLRIRAPQTAAPEDFPKCSEEAIGGDVEPGSSQVETGAKTDFCFGTPGSAVQCPVCLDDVTIVPPMGGRSDREAVTEVATLRCGHHIHLCCLLPCFLAIPEYSSRPRPSAFRCPVCRIPLSETLGALLRQCNSAHGGTRIQSGGVGRSSSVAGAFRRIAARDSLPAAEEDARVPRVRRTEGGTGTGIRHGNGTGTENGRPIGTTLRAVARQSMPGTGAAGLGRGRRNSGNGNQNGGVSISGSLLTSFQRPLQSSFGLEGAVLDSDVGPVSDFGPGSVSGSGSRSESDSDRETEGPRNRATALQAETELEAVLTSERVAQPGLRRLPRGSHEQLRRVSPSPTLAEAISASRERMEIRAHVRAHLARPGPSQEATRGDESAPAVDVAAMLRARRSAVLSTDPASRQQRQALLAANQPPGTSPGHDYANLNANPGADPVLQASIQHVHPDEMGTIGVPASERFAPPVVPNRPVIGNLLTHQELWVTLDRSTAGRMRGPGGSEPDINPGGANRGVLAPGAVDGAFTSGTVERRSNGTRDPRLSREDVNEGRQVVPDAQLPGFQRGLSANPPMLEEAPEEPTYRPSRLGFRGLWGRTHQWQRNVHGRPVGDGIEYERQQTNIGTVSKRRSSARDVFSRAAEAPTVELDFDS</sequence>
<evidence type="ECO:0000256" key="1">
    <source>
        <dbReference type="PROSITE-ProRule" id="PRU00175"/>
    </source>
</evidence>
<reference evidence="4 5" key="1">
    <citation type="journal article" date="2014" name="Nat. Commun.">
        <title>Klebsormidium flaccidum genome reveals primary factors for plant terrestrial adaptation.</title>
        <authorList>
            <person name="Hori K."/>
            <person name="Maruyama F."/>
            <person name="Fujisawa T."/>
            <person name="Togashi T."/>
            <person name="Yamamoto N."/>
            <person name="Seo M."/>
            <person name="Sato S."/>
            <person name="Yamada T."/>
            <person name="Mori H."/>
            <person name="Tajima N."/>
            <person name="Moriyama T."/>
            <person name="Ikeuchi M."/>
            <person name="Watanabe M."/>
            <person name="Wada H."/>
            <person name="Kobayashi K."/>
            <person name="Saito M."/>
            <person name="Masuda T."/>
            <person name="Sasaki-Sekimoto Y."/>
            <person name="Mashiguchi K."/>
            <person name="Awai K."/>
            <person name="Shimojima M."/>
            <person name="Masuda S."/>
            <person name="Iwai M."/>
            <person name="Nobusawa T."/>
            <person name="Narise T."/>
            <person name="Kondo S."/>
            <person name="Saito H."/>
            <person name="Sato R."/>
            <person name="Murakawa M."/>
            <person name="Ihara Y."/>
            <person name="Oshima-Yamada Y."/>
            <person name="Ohtaka K."/>
            <person name="Satoh M."/>
            <person name="Sonobe K."/>
            <person name="Ishii M."/>
            <person name="Ohtani R."/>
            <person name="Kanamori-Sato M."/>
            <person name="Honoki R."/>
            <person name="Miyazaki D."/>
            <person name="Mochizuki H."/>
            <person name="Umetsu J."/>
            <person name="Higashi K."/>
            <person name="Shibata D."/>
            <person name="Kamiya Y."/>
            <person name="Sato N."/>
            <person name="Nakamura Y."/>
            <person name="Tabata S."/>
            <person name="Ida S."/>
            <person name="Kurokawa K."/>
            <person name="Ohta H."/>
        </authorList>
    </citation>
    <scope>NUCLEOTIDE SEQUENCE [LARGE SCALE GENOMIC DNA]</scope>
    <source>
        <strain evidence="4 5">NIES-2285</strain>
    </source>
</reference>
<feature type="compositionally biased region" description="Low complexity" evidence="2">
    <location>
        <begin position="362"/>
        <end position="379"/>
    </location>
</feature>
<keyword evidence="1" id="KW-0863">Zinc-finger</keyword>
<feature type="region of interest" description="Disordered" evidence="2">
    <location>
        <begin position="310"/>
        <end position="333"/>
    </location>
</feature>
<feature type="region of interest" description="Disordered" evidence="2">
    <location>
        <begin position="362"/>
        <end position="399"/>
    </location>
</feature>
<organism evidence="4 5">
    <name type="scientific">Klebsormidium nitens</name>
    <name type="common">Green alga</name>
    <name type="synonym">Ulothrix nitens</name>
    <dbReference type="NCBI Taxonomy" id="105231"/>
    <lineage>
        <taxon>Eukaryota</taxon>
        <taxon>Viridiplantae</taxon>
        <taxon>Streptophyta</taxon>
        <taxon>Klebsormidiophyceae</taxon>
        <taxon>Klebsormidiales</taxon>
        <taxon>Klebsormidiaceae</taxon>
        <taxon>Klebsormidium</taxon>
    </lineage>
</organism>
<protein>
    <recommendedName>
        <fullName evidence="3">RING-type domain-containing protein</fullName>
    </recommendedName>
</protein>
<dbReference type="Proteomes" id="UP000054558">
    <property type="component" value="Unassembled WGS sequence"/>
</dbReference>
<feature type="compositionally biased region" description="Low complexity" evidence="2">
    <location>
        <begin position="323"/>
        <end position="333"/>
    </location>
</feature>
<feature type="compositionally biased region" description="Basic and acidic residues" evidence="2">
    <location>
        <begin position="622"/>
        <end position="641"/>
    </location>
</feature>
<evidence type="ECO:0000313" key="4">
    <source>
        <dbReference type="EMBL" id="GAQ78258.1"/>
    </source>
</evidence>
<name>A0A1Y1HR05_KLENI</name>
<evidence type="ECO:0000313" key="5">
    <source>
        <dbReference type="Proteomes" id="UP000054558"/>
    </source>
</evidence>
<dbReference type="SMART" id="SM00184">
    <property type="entry name" value="RING"/>
    <property type="match status" value="1"/>
</dbReference>
<dbReference type="PROSITE" id="PS50089">
    <property type="entry name" value="ZF_RING_2"/>
    <property type="match status" value="1"/>
</dbReference>
<feature type="region of interest" description="Disordered" evidence="2">
    <location>
        <begin position="64"/>
        <end position="87"/>
    </location>
</feature>
<keyword evidence="1" id="KW-0862">Zinc</keyword>
<accession>A0A1Y1HR05</accession>
<evidence type="ECO:0000256" key="2">
    <source>
        <dbReference type="SAM" id="MobiDB-lite"/>
    </source>
</evidence>